<feature type="compositionally biased region" description="Polar residues" evidence="10">
    <location>
        <begin position="77"/>
        <end position="87"/>
    </location>
</feature>
<feature type="compositionally biased region" description="Low complexity" evidence="10">
    <location>
        <begin position="113"/>
        <end position="129"/>
    </location>
</feature>
<dbReference type="AlphaFoldDB" id="A0AAD5H2P1"/>
<dbReference type="Proteomes" id="UP001205105">
    <property type="component" value="Unassembled WGS sequence"/>
</dbReference>
<evidence type="ECO:0000256" key="5">
    <source>
        <dbReference type="ARBA" id="ARBA00022701"/>
    </source>
</evidence>
<evidence type="ECO:0000256" key="7">
    <source>
        <dbReference type="ARBA" id="ARBA00023054"/>
    </source>
</evidence>
<feature type="compositionally biased region" description="Basic and acidic residues" evidence="10">
    <location>
        <begin position="323"/>
        <end position="333"/>
    </location>
</feature>
<evidence type="ECO:0000256" key="10">
    <source>
        <dbReference type="SAM" id="MobiDB-lite"/>
    </source>
</evidence>
<feature type="compositionally biased region" description="Gly residues" evidence="10">
    <location>
        <begin position="399"/>
        <end position="412"/>
    </location>
</feature>
<evidence type="ECO:0000313" key="12">
    <source>
        <dbReference type="Proteomes" id="UP001205105"/>
    </source>
</evidence>
<feature type="compositionally biased region" description="Low complexity" evidence="10">
    <location>
        <begin position="22"/>
        <end position="36"/>
    </location>
</feature>
<dbReference type="PANTHER" id="PTHR34031:SF1">
    <property type="entry name" value="CENTROSOMAL PROTEIN OF 162 KDA"/>
    <property type="match status" value="1"/>
</dbReference>
<keyword evidence="4" id="KW-0963">Cytoplasm</keyword>
<dbReference type="InterPro" id="IPR038774">
    <property type="entry name" value="CEP162-like"/>
</dbReference>
<sequence length="732" mass="76918">MDLSNSHPYFDPAQFLLEPFDSPASSASPSASPGAPLQHAEATSEARGKFAALRVRLPGQGCASPAAESSHADGVSPASTASVSEAPSPTRRAAAAAAAGCTQPDSECSEACSSRGSDAGSGADPAPGAEPHFALECTNHSGSRAGTPCPLPAAAASPEGPPQQSCTTPPAFQLAYSGAAERCGNTGSSSRALTPAGLSQSQQLEVLAARLEAEAEARRAAQRQLAEQRAEAEQQRQALGQEYEARLAALRQELQQAAEQGAGAVLRRSILAGGSQQLTLSGSELESLRRQLADQEVLLRAYDAENQLAAARLKEQQAQQRRQAAEAAEREQELQQALVQARAERERQPPSTPAVEAARLQELLKLQAEMGTLRGAAAQREQELKHQAVRQAAQQGGSAMLGGSGSAENGGGGTEAQLVHSLQFCKQWYKSSELSWHDLLQLQLVLQAHIPNPHPSTRAASRGNAARVKVLECQLEELKATSARKLRLLESRLKEREAAAALAAARANGARRGGAASVPAAAEKGPDGAVPAAVPNRPAGSRAAQVQEALAAATMQLQQKEQRVRRLESLLAQREGETAGLQQRCATADAQLNAAAEQQAGHQQEVGALRQAVEQVTAANRSLQEQRDLRSARAGLAWTPTASDFAALERRMAECEAAAQRREAHWRSVAVQQRRAAEARGEQLKAQFEGALAAKEQQVDGFRRQLDGLLAAARLLAGPRLLDGDGGSSAGA</sequence>
<evidence type="ECO:0000256" key="9">
    <source>
        <dbReference type="SAM" id="Coils"/>
    </source>
</evidence>
<feature type="region of interest" description="Disordered" evidence="10">
    <location>
        <begin position="61"/>
        <end position="170"/>
    </location>
</feature>
<dbReference type="PANTHER" id="PTHR34031">
    <property type="entry name" value="CENTROSOMAL PROTEIN OF 162 KDA"/>
    <property type="match status" value="1"/>
</dbReference>
<dbReference type="GO" id="GO:0060271">
    <property type="term" value="P:cilium assembly"/>
    <property type="evidence" value="ECO:0007669"/>
    <property type="project" value="TreeGrafter"/>
</dbReference>
<evidence type="ECO:0000256" key="6">
    <source>
        <dbReference type="ARBA" id="ARBA00022794"/>
    </source>
</evidence>
<feature type="coiled-coil region" evidence="9">
    <location>
        <begin position="543"/>
        <end position="577"/>
    </location>
</feature>
<comment type="caution">
    <text evidence="11">The sequence shown here is derived from an EMBL/GenBank/DDBJ whole genome shotgun (WGS) entry which is preliminary data.</text>
</comment>
<gene>
    <name evidence="11" type="ORF">COHA_004676</name>
</gene>
<keyword evidence="8" id="KW-0206">Cytoskeleton</keyword>
<keyword evidence="12" id="KW-1185">Reference proteome</keyword>
<keyword evidence="6" id="KW-0970">Cilium biogenesis/degradation</keyword>
<dbReference type="GO" id="GO:0005814">
    <property type="term" value="C:centriole"/>
    <property type="evidence" value="ECO:0007669"/>
    <property type="project" value="UniProtKB-SubCell"/>
</dbReference>
<keyword evidence="7 9" id="KW-0175">Coiled coil</keyword>
<dbReference type="EMBL" id="JADXDR010000061">
    <property type="protein sequence ID" value="KAI7841656.1"/>
    <property type="molecule type" value="Genomic_DNA"/>
</dbReference>
<reference evidence="11" key="1">
    <citation type="submission" date="2020-11" db="EMBL/GenBank/DDBJ databases">
        <title>Chlorella ohadii genome sequencing and assembly.</title>
        <authorList>
            <person name="Murik O."/>
            <person name="Treves H."/>
            <person name="Kedem I."/>
            <person name="Shotland Y."/>
            <person name="Kaplan A."/>
        </authorList>
    </citation>
    <scope>NUCLEOTIDE SEQUENCE</scope>
    <source>
        <strain evidence="11">1</strain>
    </source>
</reference>
<evidence type="ECO:0000313" key="11">
    <source>
        <dbReference type="EMBL" id="KAI7841656.1"/>
    </source>
</evidence>
<keyword evidence="5" id="KW-0493">Microtubule</keyword>
<evidence type="ECO:0000256" key="1">
    <source>
        <dbReference type="ARBA" id="ARBA00004114"/>
    </source>
</evidence>
<proteinExistence type="inferred from homology"/>
<feature type="region of interest" description="Disordered" evidence="10">
    <location>
        <begin position="377"/>
        <end position="412"/>
    </location>
</feature>
<accession>A0AAD5H2P1</accession>
<evidence type="ECO:0000256" key="2">
    <source>
        <dbReference type="ARBA" id="ARBA00009485"/>
    </source>
</evidence>
<dbReference type="GO" id="GO:0005879">
    <property type="term" value="C:axonemal microtubule"/>
    <property type="evidence" value="ECO:0007669"/>
    <property type="project" value="TreeGrafter"/>
</dbReference>
<feature type="region of interest" description="Disordered" evidence="10">
    <location>
        <begin position="20"/>
        <end position="46"/>
    </location>
</feature>
<feature type="region of interest" description="Disordered" evidence="10">
    <location>
        <begin position="508"/>
        <end position="541"/>
    </location>
</feature>
<feature type="coiled-coil region" evidence="9">
    <location>
        <begin position="204"/>
        <end position="260"/>
    </location>
</feature>
<comment type="similarity">
    <text evidence="2">Belongs to the CEP162 family.</text>
</comment>
<comment type="subcellular location">
    <subcellularLocation>
        <location evidence="1">Cytoplasm</location>
        <location evidence="1">Cytoskeleton</location>
        <location evidence="1">Microtubule organizing center</location>
        <location evidence="1">Centrosome</location>
        <location evidence="1">Centriole</location>
    </subcellularLocation>
</comment>
<feature type="compositionally biased region" description="Low complexity" evidence="10">
    <location>
        <begin position="508"/>
        <end position="517"/>
    </location>
</feature>
<feature type="region of interest" description="Disordered" evidence="10">
    <location>
        <begin position="320"/>
        <end position="355"/>
    </location>
</feature>
<name>A0AAD5H2P1_9CHLO</name>
<evidence type="ECO:0000256" key="3">
    <source>
        <dbReference type="ARBA" id="ARBA00021406"/>
    </source>
</evidence>
<organism evidence="11 12">
    <name type="scientific">Chlorella ohadii</name>
    <dbReference type="NCBI Taxonomy" id="2649997"/>
    <lineage>
        <taxon>Eukaryota</taxon>
        <taxon>Viridiplantae</taxon>
        <taxon>Chlorophyta</taxon>
        <taxon>core chlorophytes</taxon>
        <taxon>Trebouxiophyceae</taxon>
        <taxon>Chlorellales</taxon>
        <taxon>Chlorellaceae</taxon>
        <taxon>Chlorella clade</taxon>
        <taxon>Chlorella</taxon>
    </lineage>
</organism>
<evidence type="ECO:0000256" key="8">
    <source>
        <dbReference type="ARBA" id="ARBA00023212"/>
    </source>
</evidence>
<evidence type="ECO:0000256" key="4">
    <source>
        <dbReference type="ARBA" id="ARBA00022490"/>
    </source>
</evidence>
<protein>
    <recommendedName>
        <fullName evidence="3">Centrosomal protein of 162 kDa</fullName>
    </recommendedName>
</protein>